<dbReference type="EnsemblMetazoa" id="G6915.5">
    <property type="protein sequence ID" value="G6915.5:cds"/>
    <property type="gene ID" value="G6915"/>
</dbReference>
<name>A0A8W8NV94_MAGGI</name>
<evidence type="ECO:0000313" key="6">
    <source>
        <dbReference type="EnsemblMetazoa" id="G6915.5:cds"/>
    </source>
</evidence>
<evidence type="ECO:0000256" key="1">
    <source>
        <dbReference type="ARBA" id="ARBA00009809"/>
    </source>
</evidence>
<evidence type="ECO:0000313" key="7">
    <source>
        <dbReference type="Proteomes" id="UP000005408"/>
    </source>
</evidence>
<protein>
    <recommendedName>
        <fullName evidence="5">Glycoside hydrolase 35 catalytic domain-containing protein</fullName>
    </recommendedName>
</protein>
<evidence type="ECO:0000256" key="3">
    <source>
        <dbReference type="ARBA" id="ARBA00023295"/>
    </source>
</evidence>
<accession>A0A8W8NV94</accession>
<reference evidence="6" key="1">
    <citation type="submission" date="2022-08" db="UniProtKB">
        <authorList>
            <consortium name="EnsemblMetazoa"/>
        </authorList>
    </citation>
    <scope>IDENTIFICATION</scope>
    <source>
        <strain evidence="6">05x7-T-G4-1.051#20</strain>
    </source>
</reference>
<feature type="chain" id="PRO_5036487010" description="Glycoside hydrolase 35 catalytic domain-containing protein" evidence="4">
    <location>
        <begin position="25"/>
        <end position="246"/>
    </location>
</feature>
<keyword evidence="4" id="KW-0732">Signal</keyword>
<evidence type="ECO:0000259" key="5">
    <source>
        <dbReference type="Pfam" id="PF01301"/>
    </source>
</evidence>
<sequence>METKFYVIAFAAMTVILIASSVSAQISDSPYVSNGSLTFQNRTFYLDGNPLRILSGSLHYFRVVPEYWWDRMRKMKACGLNTLTLYVPWNLHEPYPGKYNFKGILDLKRFINMAHRAGLYVIFRPGPYICSEWDYGGLPPWLLRDPDMKVRTNYHGYQSRVQSYFSRLMSEVSDLQHHKGGPIIAVQVENEFGSYSNDTGHLLFLKKTLIDNGIRELFFTSDGYFNYTEGLNGLDNTPFYTGRQWM</sequence>
<dbReference type="InterPro" id="IPR001944">
    <property type="entry name" value="Glycoside_Hdrlase_35"/>
</dbReference>
<evidence type="ECO:0000256" key="2">
    <source>
        <dbReference type="ARBA" id="ARBA00022801"/>
    </source>
</evidence>
<keyword evidence="7" id="KW-1185">Reference proteome</keyword>
<keyword evidence="2" id="KW-0378">Hydrolase</keyword>
<dbReference type="PANTHER" id="PTHR23421">
    <property type="entry name" value="BETA-GALACTOSIDASE RELATED"/>
    <property type="match status" value="1"/>
</dbReference>
<dbReference type="InterPro" id="IPR019801">
    <property type="entry name" value="Glyco_hydro_35_CS"/>
</dbReference>
<dbReference type="PROSITE" id="PS01182">
    <property type="entry name" value="GLYCOSYL_HYDROL_F35"/>
    <property type="match status" value="1"/>
</dbReference>
<feature type="signal peptide" evidence="4">
    <location>
        <begin position="1"/>
        <end position="24"/>
    </location>
</feature>
<dbReference type="SUPFAM" id="SSF51445">
    <property type="entry name" value="(Trans)glycosidases"/>
    <property type="match status" value="1"/>
</dbReference>
<evidence type="ECO:0000256" key="4">
    <source>
        <dbReference type="SAM" id="SignalP"/>
    </source>
</evidence>
<dbReference type="PRINTS" id="PR00742">
    <property type="entry name" value="GLHYDRLASE35"/>
</dbReference>
<proteinExistence type="inferred from homology"/>
<keyword evidence="3" id="KW-0326">Glycosidase</keyword>
<dbReference type="InterPro" id="IPR031330">
    <property type="entry name" value="Gly_Hdrlase_35_cat"/>
</dbReference>
<dbReference type="Gene3D" id="3.20.20.80">
    <property type="entry name" value="Glycosidases"/>
    <property type="match status" value="1"/>
</dbReference>
<comment type="similarity">
    <text evidence="1">Belongs to the glycosyl hydrolase 35 family.</text>
</comment>
<feature type="domain" description="Glycoside hydrolase 35 catalytic" evidence="5">
    <location>
        <begin position="44"/>
        <end position="222"/>
    </location>
</feature>
<organism evidence="6 7">
    <name type="scientific">Magallana gigas</name>
    <name type="common">Pacific oyster</name>
    <name type="synonym">Crassostrea gigas</name>
    <dbReference type="NCBI Taxonomy" id="29159"/>
    <lineage>
        <taxon>Eukaryota</taxon>
        <taxon>Metazoa</taxon>
        <taxon>Spiralia</taxon>
        <taxon>Lophotrochozoa</taxon>
        <taxon>Mollusca</taxon>
        <taxon>Bivalvia</taxon>
        <taxon>Autobranchia</taxon>
        <taxon>Pteriomorphia</taxon>
        <taxon>Ostreida</taxon>
        <taxon>Ostreoidea</taxon>
        <taxon>Ostreidae</taxon>
        <taxon>Magallana</taxon>
    </lineage>
</organism>
<dbReference type="InterPro" id="IPR017853">
    <property type="entry name" value="GH"/>
</dbReference>
<dbReference type="AlphaFoldDB" id="A0A8W8NV94"/>
<dbReference type="GO" id="GO:0004553">
    <property type="term" value="F:hydrolase activity, hydrolyzing O-glycosyl compounds"/>
    <property type="evidence" value="ECO:0007669"/>
    <property type="project" value="InterPro"/>
</dbReference>
<dbReference type="GO" id="GO:0005975">
    <property type="term" value="P:carbohydrate metabolic process"/>
    <property type="evidence" value="ECO:0007669"/>
    <property type="project" value="InterPro"/>
</dbReference>
<dbReference type="Proteomes" id="UP000005408">
    <property type="component" value="Unassembled WGS sequence"/>
</dbReference>
<dbReference type="Pfam" id="PF01301">
    <property type="entry name" value="Glyco_hydro_35"/>
    <property type="match status" value="1"/>
</dbReference>